<feature type="compositionally biased region" description="Polar residues" evidence="7">
    <location>
        <begin position="675"/>
        <end position="684"/>
    </location>
</feature>
<evidence type="ECO:0000256" key="6">
    <source>
        <dbReference type="ARBA" id="ARBA00023242"/>
    </source>
</evidence>
<dbReference type="SMART" id="SM00066">
    <property type="entry name" value="GAL4"/>
    <property type="match status" value="1"/>
</dbReference>
<dbReference type="InterPro" id="IPR007219">
    <property type="entry name" value="XnlR_reg_dom"/>
</dbReference>
<dbReference type="PANTHER" id="PTHR31845">
    <property type="entry name" value="FINGER DOMAIN PROTEIN, PUTATIVE-RELATED"/>
    <property type="match status" value="1"/>
</dbReference>
<reference evidence="9" key="1">
    <citation type="submission" date="2022-10" db="EMBL/GenBank/DDBJ databases">
        <title>Culturing micro-colonial fungi from biological soil crusts in the Mojave desert and describing Neophaeococcomyces mojavensis, and introducing the new genera and species Taxawa tesnikishii.</title>
        <authorList>
            <person name="Kurbessoian T."/>
            <person name="Stajich J.E."/>
        </authorList>
    </citation>
    <scope>NUCLEOTIDE SEQUENCE</scope>
    <source>
        <strain evidence="9">TK_41</strain>
    </source>
</reference>
<comment type="caution">
    <text evidence="9">The sequence shown here is derived from an EMBL/GenBank/DDBJ whole genome shotgun (WGS) entry which is preliminary data.</text>
</comment>
<dbReference type="PANTHER" id="PTHR31845:SF17">
    <property type="entry name" value="ZN(II)2CYS6 TRANSCRIPTION FACTOR (EUROFUNG)"/>
    <property type="match status" value="1"/>
</dbReference>
<evidence type="ECO:0000256" key="7">
    <source>
        <dbReference type="SAM" id="MobiDB-lite"/>
    </source>
</evidence>
<protein>
    <recommendedName>
        <fullName evidence="8">Zn(2)-C6 fungal-type domain-containing protein</fullName>
    </recommendedName>
</protein>
<feature type="region of interest" description="Disordered" evidence="7">
    <location>
        <begin position="1"/>
        <end position="56"/>
    </location>
</feature>
<evidence type="ECO:0000256" key="5">
    <source>
        <dbReference type="ARBA" id="ARBA00023163"/>
    </source>
</evidence>
<evidence type="ECO:0000259" key="8">
    <source>
        <dbReference type="PROSITE" id="PS50048"/>
    </source>
</evidence>
<dbReference type="Pfam" id="PF04082">
    <property type="entry name" value="Fungal_trans"/>
    <property type="match status" value="1"/>
</dbReference>
<sequence length="793" mass="87057">MTDVKDHAQQAPPDSSPGLSHIARQPSWNGSMADSPTNLSPIHGRKRSADHLPAEPHVSRKGRACLACRKLKVKCDSLERGDAGCSRCQRLGLDCITSKRMRVSLDDDGENPHPSIVRLDRAVEDILSRLKMPALELYSRTHPSQHLPPPAPLLAVPVPADSNAQTTRENSREPMNQEDAHEVAPAPMGSLYEVTQLNTLRSRLKYGDPARRNSKKNMENDLVSMGIMSLEEAEEMFGLFKTSLSRYLFDATVHESRSLLSVRESSTLFFTAIITVTSLHIPGKEKIHATAHKQLRDLIATSFFDRFHTLEDIRALCIAAFWLPDLSWKLSGHCVRIATELNLHQAFFKALYSQKQSPSEREHAFERARLWYLLYVLDHHFSIAYGRPPVTAELQAIKEYDVFLNAPECTPSDRRVLSQVTLFIILSKAYNHFGLEAERLMDADDVTLLTHQRFIEDLDRWRYQFRHALNRDAHVGDYPAVGVELHYNFASMMLNSLALRGRSLFTLSSTNTLPSGLRPLASHAISSAHQILIIVLEEPNIRDSMVGVPLYLHTMIAFAVVFLIKMSSRWTGIGVSIDAETKTKPLIEGVIALFRSCRAGKGHILYAMADGFERLLRRNMGNGNGKAENGAAALLDAAALTARQNGGRDTPFGAQHLPSVQSSGQDYSRPPEIYATSSQTNTPSLLHPQQTTASPTPFTPTGGTQQQQGPSNGNAGFDPYALSPHSQPTSAGTFGGWQTEDDMLWSMGMGYDLLATAPDVNAHGLGAFVGWPGGGSIDGGGGGGGGGGYSQGL</sequence>
<dbReference type="Gene3D" id="4.10.240.10">
    <property type="entry name" value="Zn(2)-C6 fungal-type DNA-binding domain"/>
    <property type="match status" value="1"/>
</dbReference>
<gene>
    <name evidence="9" type="ORF">H2200_005839</name>
</gene>
<accession>A0AA38X9T6</accession>
<proteinExistence type="predicted"/>
<dbReference type="InterPro" id="IPR036864">
    <property type="entry name" value="Zn2-C6_fun-type_DNA-bd_sf"/>
</dbReference>
<evidence type="ECO:0000256" key="4">
    <source>
        <dbReference type="ARBA" id="ARBA00023125"/>
    </source>
</evidence>
<evidence type="ECO:0000313" key="10">
    <source>
        <dbReference type="Proteomes" id="UP001172673"/>
    </source>
</evidence>
<dbReference type="SUPFAM" id="SSF57701">
    <property type="entry name" value="Zn2/Cys6 DNA-binding domain"/>
    <property type="match status" value="1"/>
</dbReference>
<dbReference type="CDD" id="cd00067">
    <property type="entry name" value="GAL4"/>
    <property type="match status" value="1"/>
</dbReference>
<dbReference type="InterPro" id="IPR001138">
    <property type="entry name" value="Zn2Cys6_DnaBD"/>
</dbReference>
<dbReference type="AlphaFoldDB" id="A0AA38X9T6"/>
<feature type="compositionally biased region" description="Low complexity" evidence="7">
    <location>
        <begin position="688"/>
        <end position="710"/>
    </location>
</feature>
<keyword evidence="4" id="KW-0238">DNA-binding</keyword>
<feature type="compositionally biased region" description="Basic and acidic residues" evidence="7">
    <location>
        <begin position="47"/>
        <end position="56"/>
    </location>
</feature>
<organism evidence="9 10">
    <name type="scientific">Cladophialophora chaetospira</name>
    <dbReference type="NCBI Taxonomy" id="386627"/>
    <lineage>
        <taxon>Eukaryota</taxon>
        <taxon>Fungi</taxon>
        <taxon>Dikarya</taxon>
        <taxon>Ascomycota</taxon>
        <taxon>Pezizomycotina</taxon>
        <taxon>Eurotiomycetes</taxon>
        <taxon>Chaetothyriomycetidae</taxon>
        <taxon>Chaetothyriales</taxon>
        <taxon>Herpotrichiellaceae</taxon>
        <taxon>Cladophialophora</taxon>
    </lineage>
</organism>
<evidence type="ECO:0000256" key="1">
    <source>
        <dbReference type="ARBA" id="ARBA00004123"/>
    </source>
</evidence>
<dbReference type="GO" id="GO:0006351">
    <property type="term" value="P:DNA-templated transcription"/>
    <property type="evidence" value="ECO:0007669"/>
    <property type="project" value="InterPro"/>
</dbReference>
<feature type="region of interest" description="Disordered" evidence="7">
    <location>
        <begin position="645"/>
        <end position="735"/>
    </location>
</feature>
<dbReference type="Proteomes" id="UP001172673">
    <property type="component" value="Unassembled WGS sequence"/>
</dbReference>
<dbReference type="SMART" id="SM00906">
    <property type="entry name" value="Fungal_trans"/>
    <property type="match status" value="1"/>
</dbReference>
<evidence type="ECO:0000256" key="2">
    <source>
        <dbReference type="ARBA" id="ARBA00022723"/>
    </source>
</evidence>
<dbReference type="PROSITE" id="PS50048">
    <property type="entry name" value="ZN2_CY6_FUNGAL_2"/>
    <property type="match status" value="1"/>
</dbReference>
<feature type="domain" description="Zn(2)-C6 fungal-type" evidence="8">
    <location>
        <begin position="64"/>
        <end position="97"/>
    </location>
</feature>
<dbReference type="GO" id="GO:0008270">
    <property type="term" value="F:zinc ion binding"/>
    <property type="evidence" value="ECO:0007669"/>
    <property type="project" value="InterPro"/>
</dbReference>
<evidence type="ECO:0000313" key="9">
    <source>
        <dbReference type="EMBL" id="KAJ9609512.1"/>
    </source>
</evidence>
<feature type="compositionally biased region" description="Polar residues" evidence="7">
    <location>
        <begin position="26"/>
        <end position="40"/>
    </location>
</feature>
<dbReference type="GO" id="GO:0000981">
    <property type="term" value="F:DNA-binding transcription factor activity, RNA polymerase II-specific"/>
    <property type="evidence" value="ECO:0007669"/>
    <property type="project" value="InterPro"/>
</dbReference>
<comment type="subcellular location">
    <subcellularLocation>
        <location evidence="1">Nucleus</location>
    </subcellularLocation>
</comment>
<dbReference type="CDD" id="cd12148">
    <property type="entry name" value="fungal_TF_MHR"/>
    <property type="match status" value="1"/>
</dbReference>
<keyword evidence="6" id="KW-0539">Nucleus</keyword>
<name>A0AA38X9T6_9EURO</name>
<keyword evidence="10" id="KW-1185">Reference proteome</keyword>
<dbReference type="InterPro" id="IPR051089">
    <property type="entry name" value="prtT"/>
</dbReference>
<keyword evidence="2" id="KW-0479">Metal-binding</keyword>
<evidence type="ECO:0000256" key="3">
    <source>
        <dbReference type="ARBA" id="ARBA00023015"/>
    </source>
</evidence>
<dbReference type="GO" id="GO:0005634">
    <property type="term" value="C:nucleus"/>
    <property type="evidence" value="ECO:0007669"/>
    <property type="project" value="UniProtKB-SubCell"/>
</dbReference>
<dbReference type="Pfam" id="PF00172">
    <property type="entry name" value="Zn_clus"/>
    <property type="match status" value="1"/>
</dbReference>
<dbReference type="PROSITE" id="PS00463">
    <property type="entry name" value="ZN2_CY6_FUNGAL_1"/>
    <property type="match status" value="1"/>
</dbReference>
<keyword evidence="3" id="KW-0805">Transcription regulation</keyword>
<dbReference type="GO" id="GO:0000976">
    <property type="term" value="F:transcription cis-regulatory region binding"/>
    <property type="evidence" value="ECO:0007669"/>
    <property type="project" value="TreeGrafter"/>
</dbReference>
<keyword evidence="5" id="KW-0804">Transcription</keyword>
<dbReference type="EMBL" id="JAPDRK010000008">
    <property type="protein sequence ID" value="KAJ9609512.1"/>
    <property type="molecule type" value="Genomic_DNA"/>
</dbReference>